<feature type="transmembrane region" description="Helical" evidence="12">
    <location>
        <begin position="1144"/>
        <end position="1164"/>
    </location>
</feature>
<dbReference type="NCBIfam" id="NF009544">
    <property type="entry name" value="PRK12928.1"/>
    <property type="match status" value="1"/>
</dbReference>
<dbReference type="GO" id="GO:0004100">
    <property type="term" value="F:chitin synthase activity"/>
    <property type="evidence" value="ECO:0007669"/>
    <property type="project" value="InterPro"/>
</dbReference>
<dbReference type="Pfam" id="PF01644">
    <property type="entry name" value="Chitin_synth_1"/>
    <property type="match status" value="2"/>
</dbReference>
<evidence type="ECO:0000256" key="11">
    <source>
        <dbReference type="SAM" id="MobiDB-lite"/>
    </source>
</evidence>
<dbReference type="EMBL" id="JADGJW010000059">
    <property type="protein sequence ID" value="KAJ3225508.1"/>
    <property type="molecule type" value="Genomic_DNA"/>
</dbReference>
<dbReference type="GO" id="GO:0051539">
    <property type="term" value="F:4 iron, 4 sulfur cluster binding"/>
    <property type="evidence" value="ECO:0007669"/>
    <property type="project" value="UniProtKB-UniRule"/>
</dbReference>
<evidence type="ECO:0000256" key="9">
    <source>
        <dbReference type="ARBA" id="ARBA00047326"/>
    </source>
</evidence>
<comment type="pathway">
    <text evidence="10">Protein modification; protein lipoylation via endogenous pathway; protein N(6)-(lipoyl)lysine from octanoyl-[acyl-carrier-protein]: step 2/2.</text>
</comment>
<dbReference type="InterPro" id="IPR003698">
    <property type="entry name" value="Lipoyl_synth"/>
</dbReference>
<dbReference type="HAMAP" id="MF_00206">
    <property type="entry name" value="Lipoyl_synth"/>
    <property type="match status" value="1"/>
</dbReference>
<evidence type="ECO:0000256" key="10">
    <source>
        <dbReference type="HAMAP-Rule" id="MF_03123"/>
    </source>
</evidence>
<dbReference type="Pfam" id="PF04055">
    <property type="entry name" value="Radical_SAM"/>
    <property type="match status" value="1"/>
</dbReference>
<evidence type="ECO:0000256" key="7">
    <source>
        <dbReference type="ARBA" id="ARBA00023004"/>
    </source>
</evidence>
<evidence type="ECO:0000256" key="3">
    <source>
        <dbReference type="ARBA" id="ARBA00022679"/>
    </source>
</evidence>
<feature type="region of interest" description="Disordered" evidence="11">
    <location>
        <begin position="548"/>
        <end position="611"/>
    </location>
</feature>
<keyword evidence="12" id="KW-0472">Membrane</keyword>
<feature type="binding site" evidence="10">
    <location>
        <position position="162"/>
    </location>
    <ligand>
        <name>[4Fe-4S] cluster</name>
        <dbReference type="ChEBI" id="CHEBI:49883"/>
        <label>2</label>
        <note>4Fe-4S-S-AdoMet</note>
    </ligand>
</feature>
<comment type="subcellular location">
    <subcellularLocation>
        <location evidence="1 10">Mitochondrion</location>
    </subcellularLocation>
</comment>
<keyword evidence="10" id="KW-0496">Mitochondrion</keyword>
<keyword evidence="3 10" id="KW-0808">Transferase</keyword>
<keyword evidence="5 10" id="KW-0479">Metal-binding</keyword>
<evidence type="ECO:0000256" key="2">
    <source>
        <dbReference type="ARBA" id="ARBA00022485"/>
    </source>
</evidence>
<feature type="compositionally biased region" description="Low complexity" evidence="11">
    <location>
        <begin position="415"/>
        <end position="435"/>
    </location>
</feature>
<dbReference type="FunFam" id="3.20.20.70:FF:000036">
    <property type="entry name" value="Lipoyl synthase, mitochondrial"/>
    <property type="match status" value="1"/>
</dbReference>
<dbReference type="GO" id="GO:0016992">
    <property type="term" value="F:lipoate synthase activity"/>
    <property type="evidence" value="ECO:0007669"/>
    <property type="project" value="UniProtKB-UniRule"/>
</dbReference>
<dbReference type="SUPFAM" id="SSF102114">
    <property type="entry name" value="Radical SAM enzymes"/>
    <property type="match status" value="1"/>
</dbReference>
<comment type="similarity">
    <text evidence="10">Belongs to the radical SAM superfamily. Lipoyl synthase family.</text>
</comment>
<dbReference type="NCBIfam" id="TIGR00510">
    <property type="entry name" value="lipA"/>
    <property type="match status" value="1"/>
</dbReference>
<keyword evidence="8 10" id="KW-0411">Iron-sulfur</keyword>
<feature type="compositionally biased region" description="Low complexity" evidence="11">
    <location>
        <begin position="490"/>
        <end position="506"/>
    </location>
</feature>
<evidence type="ECO:0000313" key="14">
    <source>
        <dbReference type="EMBL" id="KAJ3225508.1"/>
    </source>
</evidence>
<feature type="compositionally biased region" description="Low complexity" evidence="11">
    <location>
        <begin position="572"/>
        <end position="587"/>
    </location>
</feature>
<feature type="transmembrane region" description="Helical" evidence="12">
    <location>
        <begin position="1112"/>
        <end position="1132"/>
    </location>
</feature>
<feature type="binding site" evidence="10">
    <location>
        <position position="132"/>
    </location>
    <ligand>
        <name>[4Fe-4S] cluster</name>
        <dbReference type="ChEBI" id="CHEBI:49883"/>
        <label>1</label>
    </ligand>
</feature>
<dbReference type="Gene3D" id="3.20.20.70">
    <property type="entry name" value="Aldolase class I"/>
    <property type="match status" value="1"/>
</dbReference>
<dbReference type="InterPro" id="IPR058240">
    <property type="entry name" value="rSAM_sf"/>
</dbReference>
<evidence type="ECO:0000256" key="12">
    <source>
        <dbReference type="SAM" id="Phobius"/>
    </source>
</evidence>
<dbReference type="CDD" id="cd01335">
    <property type="entry name" value="Radical_SAM"/>
    <property type="match status" value="1"/>
</dbReference>
<dbReference type="SMART" id="SM00729">
    <property type="entry name" value="Elp3"/>
    <property type="match status" value="1"/>
</dbReference>
<dbReference type="AlphaFoldDB" id="A0AAD5U7P9"/>
<dbReference type="Proteomes" id="UP001211065">
    <property type="component" value="Unassembled WGS sequence"/>
</dbReference>
<dbReference type="Pfam" id="PF08407">
    <property type="entry name" value="Chitin_synth_1N"/>
    <property type="match status" value="1"/>
</dbReference>
<gene>
    <name evidence="14" type="primary">CHS1_2</name>
    <name evidence="14" type="ORF">HK099_006646</name>
</gene>
<keyword evidence="15" id="KW-1185">Reference proteome</keyword>
<evidence type="ECO:0000256" key="4">
    <source>
        <dbReference type="ARBA" id="ARBA00022691"/>
    </source>
</evidence>
<proteinExistence type="inferred from homology"/>
<keyword evidence="7 10" id="KW-0408">Iron</keyword>
<dbReference type="InterPro" id="IPR013616">
    <property type="entry name" value="Chitin_synth_N"/>
</dbReference>
<dbReference type="PANTHER" id="PTHR10949:SF0">
    <property type="entry name" value="LIPOYL SYNTHASE, MITOCHONDRIAL"/>
    <property type="match status" value="1"/>
</dbReference>
<sequence length="1209" mass="135652">MPRINNNNLKITKYKDINNLIERSPTKQVHLNCRENVRFSTAKTTVSKVSDFTIKLNNGPNFGDFIKASPNINYEESLELNNLSKMKLNNRKQHVKLPSWLKTDIPTGENFKKIKKDLRGLKLNTVCEEARCPNIGECWGGGENKTATATIMLMGDECTRGCRFCNVKTNRNPGALDVNEPENTAHAISKWGLDYVVLTSVDRDDLSDGGAAHFAETIQLIKKKAPQILVECLTGDFRGNLEHAEIVAKSGLEVYAHNIETVENLQKYVRDRRAGYRQSLSILKHVKSIRPDLITKTSMMLGLGETDEEVLQTMKDLREIDVDVVTFGQYMRPSKRHMKVEEYVNPEKFDHFKNVAESLGFKYVASGPLVRSSYKAGEFYISNLLKKKKSEKKLRQYSANGKQSWEKCEVPIEGQLQQSQRQSSSNLNNGTGTNSDQAYNFPQQKKPGYVTGPSTTNLNMSSTQNAPNQHPQPQLASLTTLAMPSANNYVPLPNQNFQPFPQQPVLSQNINPLNNTSNSQINSNISNPQSFVTATAQPQHAPTSIQYNNKNPNFSQNFTQGLPQNILPPKTQPNHQYYHQPQPIQGQFSNGSEYSHYEQSGLRQRSPQHTNFSSQKIVQGMSTQNFYSNTNDILPIDDSQNAYHIPTARATQKKQVKLTKEGNFVVEIPVPGKYLEICAERTGREFTHLRYTAATGDPDLVGRSDSGYTLRPKMLGRNTELFIVMTMYNEDEQLFGRTMSSVMKNISYMCSSNCKKSWGPNGWTNVVVCIVADGRKKINRRVLNCLGLMGVYQDGIMKEVVDGKPVSAHIFELTTQITINENMKINGLNEGIVPAQILFCLKEKNAKKINSHRWFFNAFGPILNPNVCVLLDVGTKPTGTSIYHLWRAFDKNPNVGGACGEIAADLGSGCTQALNPLVAAQNFEYKMSNILDKPLESVFGYISVLPGAFSAYRYKALTNNDTLSSGPLNCYFKGESMHNDSGKDDVFSANMKSAKAETDVPSNLPELVSQRRRWLNGSFFAAVHSITHTHYIFRSGHSLFFKVCFLIQTVYSFVTSFGNRPQGTKVLYYFLVALWAVITIFMYVLGFYSVYMIIPKTSSGWEKIGSLILEPIFRDMVIATCSTYGMYTISSILYMEPWHMITSFVQYMVLLPTYVNTFMIYAFCNLHDISWGTKGDNSAQTLIVEAGSNVKVPAGSDTVEVTLPGFFTI</sequence>
<name>A0AAD5U7P9_9FUNG</name>
<feature type="transmembrane region" description="Helical" evidence="12">
    <location>
        <begin position="1066"/>
        <end position="1091"/>
    </location>
</feature>
<dbReference type="NCBIfam" id="NF004019">
    <property type="entry name" value="PRK05481.1"/>
    <property type="match status" value="1"/>
</dbReference>
<dbReference type="SFLD" id="SFLDG01058">
    <property type="entry name" value="lipoyl_synthase_like"/>
    <property type="match status" value="1"/>
</dbReference>
<feature type="compositionally biased region" description="Polar residues" evidence="11">
    <location>
        <begin position="548"/>
        <end position="563"/>
    </location>
</feature>
<dbReference type="Pfam" id="PF16881">
    <property type="entry name" value="LIAS_N"/>
    <property type="match status" value="1"/>
</dbReference>
<dbReference type="SFLD" id="SFLDS00029">
    <property type="entry name" value="Radical_SAM"/>
    <property type="match status" value="1"/>
</dbReference>
<comment type="function">
    <text evidence="10">Catalyzes the radical-mediated insertion of two sulfur atoms into the C-6 and C-8 positions of the octanoyl moiety bound to the lipoyl domains of lipoate-dependent enzymes, thereby converting the octanoylated domains into lipoylated derivatives.</text>
</comment>
<keyword evidence="4 10" id="KW-0949">S-adenosyl-L-methionine</keyword>
<dbReference type="InterPro" id="IPR006638">
    <property type="entry name" value="Elp3/MiaA/NifB-like_rSAM"/>
</dbReference>
<dbReference type="InterPro" id="IPR031691">
    <property type="entry name" value="LIAS_N"/>
</dbReference>
<dbReference type="PROSITE" id="PS51918">
    <property type="entry name" value="RADICAL_SAM"/>
    <property type="match status" value="1"/>
</dbReference>
<feature type="binding site" evidence="10">
    <location>
        <position position="165"/>
    </location>
    <ligand>
        <name>[4Fe-4S] cluster</name>
        <dbReference type="ChEBI" id="CHEBI:49883"/>
        <label>2</label>
        <note>4Fe-4S-S-AdoMet</note>
    </ligand>
</feature>
<evidence type="ECO:0000256" key="1">
    <source>
        <dbReference type="ARBA" id="ARBA00004173"/>
    </source>
</evidence>
<evidence type="ECO:0000256" key="6">
    <source>
        <dbReference type="ARBA" id="ARBA00022989"/>
    </source>
</evidence>
<dbReference type="InterPro" id="IPR013785">
    <property type="entry name" value="Aldolase_TIM"/>
</dbReference>
<dbReference type="EC" id="2.8.1.8" evidence="10"/>
<dbReference type="GO" id="GO:0009249">
    <property type="term" value="P:protein lipoylation"/>
    <property type="evidence" value="ECO:0007669"/>
    <property type="project" value="UniProtKB-UniRule"/>
</dbReference>
<accession>A0AAD5U7P9</accession>
<keyword evidence="6 12" id="KW-1133">Transmembrane helix</keyword>
<feature type="region of interest" description="Disordered" evidence="11">
    <location>
        <begin position="415"/>
        <end position="472"/>
    </location>
</feature>
<dbReference type="InterPro" id="IPR007197">
    <property type="entry name" value="rSAM"/>
</dbReference>
<feature type="binding site" evidence="10">
    <location>
        <position position="138"/>
    </location>
    <ligand>
        <name>[4Fe-4S] cluster</name>
        <dbReference type="ChEBI" id="CHEBI:49883"/>
        <label>1</label>
    </ligand>
</feature>
<evidence type="ECO:0000313" key="15">
    <source>
        <dbReference type="Proteomes" id="UP001211065"/>
    </source>
</evidence>
<feature type="compositionally biased region" description="Polar residues" evidence="11">
    <location>
        <begin position="452"/>
        <end position="472"/>
    </location>
</feature>
<evidence type="ECO:0000259" key="13">
    <source>
        <dbReference type="PROSITE" id="PS51918"/>
    </source>
</evidence>
<comment type="cofactor">
    <cofactor evidence="10">
        <name>[4Fe-4S] cluster</name>
        <dbReference type="ChEBI" id="CHEBI:49883"/>
    </cofactor>
    <text evidence="10">Binds 2 [4Fe-4S] clusters per subunit. One cluster is coordinated with 3 cysteines and an exchangeable S-adenosyl-L-methionine.</text>
</comment>
<feature type="region of interest" description="Disordered" evidence="11">
    <location>
        <begin position="490"/>
        <end position="526"/>
    </location>
</feature>
<feature type="binding site" evidence="10">
    <location>
        <position position="127"/>
    </location>
    <ligand>
        <name>[4Fe-4S] cluster</name>
        <dbReference type="ChEBI" id="CHEBI:49883"/>
        <label>1</label>
    </ligand>
</feature>
<comment type="caution">
    <text evidence="14">The sequence shown here is derived from an EMBL/GenBank/DDBJ whole genome shotgun (WGS) entry which is preliminary data.</text>
</comment>
<organism evidence="14 15">
    <name type="scientific">Clydaea vesicula</name>
    <dbReference type="NCBI Taxonomy" id="447962"/>
    <lineage>
        <taxon>Eukaryota</taxon>
        <taxon>Fungi</taxon>
        <taxon>Fungi incertae sedis</taxon>
        <taxon>Chytridiomycota</taxon>
        <taxon>Chytridiomycota incertae sedis</taxon>
        <taxon>Chytridiomycetes</taxon>
        <taxon>Lobulomycetales</taxon>
        <taxon>Lobulomycetaceae</taxon>
        <taxon>Clydaea</taxon>
    </lineage>
</organism>
<feature type="transmembrane region" description="Helical" evidence="12">
    <location>
        <begin position="1040"/>
        <end position="1060"/>
    </location>
</feature>
<keyword evidence="12" id="KW-0812">Transmembrane</keyword>
<comment type="catalytic activity">
    <reaction evidence="9 10">
        <text>[[Fe-S] cluster scaffold protein carrying a second [4Fe-4S](2+) cluster] + N(6)-octanoyl-L-lysyl-[protein] + 2 oxidized [2Fe-2S]-[ferredoxin] + 2 S-adenosyl-L-methionine + 4 H(+) = [[Fe-S] cluster scaffold protein] + N(6)-[(R)-dihydrolipoyl]-L-lysyl-[protein] + 4 Fe(3+) + 2 hydrogen sulfide + 2 5'-deoxyadenosine + 2 L-methionine + 2 reduced [2Fe-2S]-[ferredoxin]</text>
        <dbReference type="Rhea" id="RHEA:16585"/>
        <dbReference type="Rhea" id="RHEA-COMP:9928"/>
        <dbReference type="Rhea" id="RHEA-COMP:10000"/>
        <dbReference type="Rhea" id="RHEA-COMP:10001"/>
        <dbReference type="Rhea" id="RHEA-COMP:10475"/>
        <dbReference type="Rhea" id="RHEA-COMP:14568"/>
        <dbReference type="Rhea" id="RHEA-COMP:14569"/>
        <dbReference type="ChEBI" id="CHEBI:15378"/>
        <dbReference type="ChEBI" id="CHEBI:17319"/>
        <dbReference type="ChEBI" id="CHEBI:29034"/>
        <dbReference type="ChEBI" id="CHEBI:29919"/>
        <dbReference type="ChEBI" id="CHEBI:33722"/>
        <dbReference type="ChEBI" id="CHEBI:33737"/>
        <dbReference type="ChEBI" id="CHEBI:33738"/>
        <dbReference type="ChEBI" id="CHEBI:57844"/>
        <dbReference type="ChEBI" id="CHEBI:59789"/>
        <dbReference type="ChEBI" id="CHEBI:78809"/>
        <dbReference type="ChEBI" id="CHEBI:83100"/>
        <dbReference type="EC" id="2.8.1.8"/>
    </reaction>
</comment>
<reference evidence="14" key="1">
    <citation type="submission" date="2020-05" db="EMBL/GenBank/DDBJ databases">
        <title>Phylogenomic resolution of chytrid fungi.</title>
        <authorList>
            <person name="Stajich J.E."/>
            <person name="Amses K."/>
            <person name="Simmons R."/>
            <person name="Seto K."/>
            <person name="Myers J."/>
            <person name="Bonds A."/>
            <person name="Quandt C.A."/>
            <person name="Barry K."/>
            <person name="Liu P."/>
            <person name="Grigoriev I."/>
            <person name="Longcore J.E."/>
            <person name="James T.Y."/>
        </authorList>
    </citation>
    <scope>NUCLEOTIDE SEQUENCE</scope>
    <source>
        <strain evidence="14">JEL0476</strain>
    </source>
</reference>
<feature type="binding site" evidence="10">
    <location>
        <position position="158"/>
    </location>
    <ligand>
        <name>[4Fe-4S] cluster</name>
        <dbReference type="ChEBI" id="CHEBI:49883"/>
        <label>2</label>
        <note>4Fe-4S-S-AdoMet</note>
    </ligand>
</feature>
<feature type="domain" description="Radical SAM core" evidence="13">
    <location>
        <begin position="141"/>
        <end position="362"/>
    </location>
</feature>
<evidence type="ECO:0000256" key="8">
    <source>
        <dbReference type="ARBA" id="ARBA00023014"/>
    </source>
</evidence>
<protein>
    <recommendedName>
        <fullName evidence="10">Lipoyl synthase, mitochondrial</fullName>
        <ecNumber evidence="10">2.8.1.8</ecNumber>
    </recommendedName>
    <alternativeName>
        <fullName evidence="10">Lipoate synthase</fullName>
        <shortName evidence="10">LS</shortName>
        <shortName evidence="10">Lip-syn</shortName>
    </alternativeName>
    <alternativeName>
        <fullName evidence="10">Lipoic acid synthase</fullName>
    </alternativeName>
</protein>
<feature type="compositionally biased region" description="Polar residues" evidence="11">
    <location>
        <begin position="588"/>
        <end position="611"/>
    </location>
</feature>
<feature type="binding site" evidence="10">
    <location>
        <position position="373"/>
    </location>
    <ligand>
        <name>[4Fe-4S] cluster</name>
        <dbReference type="ChEBI" id="CHEBI:49883"/>
        <label>1</label>
    </ligand>
</feature>
<dbReference type="PANTHER" id="PTHR10949">
    <property type="entry name" value="LIPOYL SYNTHASE"/>
    <property type="match status" value="1"/>
</dbReference>
<evidence type="ECO:0000256" key="5">
    <source>
        <dbReference type="ARBA" id="ARBA00022723"/>
    </source>
</evidence>
<feature type="compositionally biased region" description="Low complexity" evidence="11">
    <location>
        <begin position="514"/>
        <end position="526"/>
    </location>
</feature>
<dbReference type="GO" id="GO:0005739">
    <property type="term" value="C:mitochondrion"/>
    <property type="evidence" value="ECO:0007669"/>
    <property type="project" value="UniProtKB-SubCell"/>
</dbReference>
<keyword evidence="2 10" id="KW-0004">4Fe-4S</keyword>
<dbReference type="GO" id="GO:0046872">
    <property type="term" value="F:metal ion binding"/>
    <property type="evidence" value="ECO:0007669"/>
    <property type="project" value="UniProtKB-KW"/>
</dbReference>
<dbReference type="SFLD" id="SFLDF00271">
    <property type="entry name" value="lipoyl_synthase"/>
    <property type="match status" value="1"/>
</dbReference>